<reference evidence="1" key="2">
    <citation type="journal article" date="2015" name="Fish Shellfish Immunol.">
        <title>Early steps in the European eel (Anguilla anguilla)-Vibrio vulnificus interaction in the gills: Role of the RtxA13 toxin.</title>
        <authorList>
            <person name="Callol A."/>
            <person name="Pajuelo D."/>
            <person name="Ebbesson L."/>
            <person name="Teles M."/>
            <person name="MacKenzie S."/>
            <person name="Amaro C."/>
        </authorList>
    </citation>
    <scope>NUCLEOTIDE SEQUENCE</scope>
</reference>
<proteinExistence type="predicted"/>
<organism evidence="1">
    <name type="scientific">Anguilla anguilla</name>
    <name type="common">European freshwater eel</name>
    <name type="synonym">Muraena anguilla</name>
    <dbReference type="NCBI Taxonomy" id="7936"/>
    <lineage>
        <taxon>Eukaryota</taxon>
        <taxon>Metazoa</taxon>
        <taxon>Chordata</taxon>
        <taxon>Craniata</taxon>
        <taxon>Vertebrata</taxon>
        <taxon>Euteleostomi</taxon>
        <taxon>Actinopterygii</taxon>
        <taxon>Neopterygii</taxon>
        <taxon>Teleostei</taxon>
        <taxon>Anguilliformes</taxon>
        <taxon>Anguillidae</taxon>
        <taxon>Anguilla</taxon>
    </lineage>
</organism>
<name>A0A0E9UUW4_ANGAN</name>
<evidence type="ECO:0000313" key="1">
    <source>
        <dbReference type="EMBL" id="JAH69546.1"/>
    </source>
</evidence>
<dbReference type="AlphaFoldDB" id="A0A0E9UUW4"/>
<sequence length="39" mass="4638">MTHLNHFYYFFAGDVIHTCRPFVRFSADILVLFKGRNTC</sequence>
<accession>A0A0E9UUW4</accession>
<reference evidence="1" key="1">
    <citation type="submission" date="2014-11" db="EMBL/GenBank/DDBJ databases">
        <authorList>
            <person name="Amaro Gonzalez C."/>
        </authorList>
    </citation>
    <scope>NUCLEOTIDE SEQUENCE</scope>
</reference>
<dbReference type="EMBL" id="GBXM01039031">
    <property type="protein sequence ID" value="JAH69546.1"/>
    <property type="molecule type" value="Transcribed_RNA"/>
</dbReference>
<protein>
    <submittedName>
        <fullName evidence="1">Uncharacterized protein</fullName>
    </submittedName>
</protein>